<comment type="similarity">
    <text evidence="1">Belongs to the beta/gamma-crystallin family.</text>
</comment>
<name>A0A7S8FEL6_9BACT</name>
<organism evidence="5 6">
    <name type="scientific">Candidatus Nitrospira kreftii</name>
    <dbReference type="NCBI Taxonomy" id="2652173"/>
    <lineage>
        <taxon>Bacteria</taxon>
        <taxon>Pseudomonadati</taxon>
        <taxon>Nitrospirota</taxon>
        <taxon>Nitrospiria</taxon>
        <taxon>Nitrospirales</taxon>
        <taxon>Nitrospiraceae</taxon>
        <taxon>Nitrospira</taxon>
    </lineage>
</organism>
<dbReference type="KEGG" id="nkf:Nkreftii_002192"/>
<dbReference type="SUPFAM" id="SSF49695">
    <property type="entry name" value="gamma-Crystallin-like"/>
    <property type="match status" value="1"/>
</dbReference>
<keyword evidence="3" id="KW-1133">Transmembrane helix</keyword>
<keyword evidence="2" id="KW-0677">Repeat</keyword>
<dbReference type="Gene3D" id="2.60.20.10">
    <property type="entry name" value="Crystallins"/>
    <property type="match status" value="1"/>
</dbReference>
<evidence type="ECO:0000256" key="3">
    <source>
        <dbReference type="SAM" id="Phobius"/>
    </source>
</evidence>
<evidence type="ECO:0000259" key="4">
    <source>
        <dbReference type="PROSITE" id="PS50915"/>
    </source>
</evidence>
<keyword evidence="3" id="KW-0472">Membrane</keyword>
<dbReference type="InterPro" id="IPR001064">
    <property type="entry name" value="Beta/gamma_crystallin"/>
</dbReference>
<dbReference type="AlphaFoldDB" id="A0A7S8FEL6"/>
<dbReference type="PROSITE" id="PS50915">
    <property type="entry name" value="CRYSTALLIN_BETA_GAMMA"/>
    <property type="match status" value="1"/>
</dbReference>
<feature type="domain" description="Beta/gamma crystallin 'Greek key'" evidence="4">
    <location>
        <begin position="119"/>
        <end position="161"/>
    </location>
</feature>
<gene>
    <name evidence="5" type="ORF">Nkreftii_002192</name>
</gene>
<accession>A0A7S8FEL6</accession>
<protein>
    <recommendedName>
        <fullName evidence="4">Beta/gamma crystallin 'Greek key' domain-containing protein</fullName>
    </recommendedName>
</protein>
<reference evidence="5 6" key="1">
    <citation type="journal article" date="2020" name="ISME J.">
        <title>Enrichment and physiological characterization of a novel comammox Nitrospira indicates ammonium inhibition of complete nitrification.</title>
        <authorList>
            <person name="Sakoula D."/>
            <person name="Koch H."/>
            <person name="Frank J."/>
            <person name="Jetten M.S.M."/>
            <person name="van Kessel M.A.H.J."/>
            <person name="Lucker S."/>
        </authorList>
    </citation>
    <scope>NUCLEOTIDE SEQUENCE [LARGE SCALE GENOMIC DNA]</scope>
    <source>
        <strain evidence="5">Comreactor17</strain>
    </source>
</reference>
<proteinExistence type="inferred from homology"/>
<dbReference type="EMBL" id="CP047423">
    <property type="protein sequence ID" value="QPD04418.1"/>
    <property type="molecule type" value="Genomic_DNA"/>
</dbReference>
<evidence type="ECO:0000256" key="1">
    <source>
        <dbReference type="ARBA" id="ARBA00009646"/>
    </source>
</evidence>
<dbReference type="InterPro" id="IPR011024">
    <property type="entry name" value="G_crystallin-like"/>
</dbReference>
<keyword evidence="3" id="KW-0812">Transmembrane</keyword>
<dbReference type="Proteomes" id="UP000593737">
    <property type="component" value="Chromosome"/>
</dbReference>
<feature type="transmembrane region" description="Helical" evidence="3">
    <location>
        <begin position="33"/>
        <end position="53"/>
    </location>
</feature>
<evidence type="ECO:0000313" key="5">
    <source>
        <dbReference type="EMBL" id="QPD04418.1"/>
    </source>
</evidence>
<evidence type="ECO:0000256" key="2">
    <source>
        <dbReference type="ARBA" id="ARBA00022737"/>
    </source>
</evidence>
<sequence length="162" mass="17785">MFDIGTADGSTPISCLVIGETSIKMRFTVYPRLMAGLLFVYSLAGLVGGGTAMEISQQQDNNPMKHDNKCWAEIYMNADFDKNAPRLLLVGPHELPTLKGLNDQNWDNDIESIVLGPEATMVAYEHPEFAGRTLILAANQNIGNLANAQMKNEIESLRLACK</sequence>
<evidence type="ECO:0000313" key="6">
    <source>
        <dbReference type="Proteomes" id="UP000593737"/>
    </source>
</evidence>